<dbReference type="CDD" id="cd21341">
    <property type="entry name" value="TTC8_N"/>
    <property type="match status" value="1"/>
</dbReference>
<comment type="caution">
    <text evidence="2">The sequence shown here is derived from an EMBL/GenBank/DDBJ whole genome shotgun (WGS) entry which is preliminary data.</text>
</comment>
<dbReference type="SUPFAM" id="SSF48452">
    <property type="entry name" value="TPR-like"/>
    <property type="match status" value="2"/>
</dbReference>
<dbReference type="GO" id="GO:0034464">
    <property type="term" value="C:BBSome"/>
    <property type="evidence" value="ECO:0007669"/>
    <property type="project" value="InterPro"/>
</dbReference>
<dbReference type="AlphaFoldDB" id="A0A813ZYF0"/>
<keyword evidence="1" id="KW-0802">TPR repeat</keyword>
<name>A0A813ZYF0_ADIRI</name>
<dbReference type="SMART" id="SM00028">
    <property type="entry name" value="TPR"/>
    <property type="match status" value="7"/>
</dbReference>
<dbReference type="InterPro" id="IPR028796">
    <property type="entry name" value="BBS8"/>
</dbReference>
<evidence type="ECO:0000313" key="3">
    <source>
        <dbReference type="EMBL" id="CAF1101899.1"/>
    </source>
</evidence>
<dbReference type="EMBL" id="CAJNOJ010000034">
    <property type="protein sequence ID" value="CAF0905910.1"/>
    <property type="molecule type" value="Genomic_DNA"/>
</dbReference>
<dbReference type="InterPro" id="IPR011990">
    <property type="entry name" value="TPR-like_helical_dom_sf"/>
</dbReference>
<dbReference type="PROSITE" id="PS50005">
    <property type="entry name" value="TPR"/>
    <property type="match status" value="1"/>
</dbReference>
<accession>A0A813ZYF0</accession>
<proteinExistence type="predicted"/>
<evidence type="ECO:0000313" key="5">
    <source>
        <dbReference type="Proteomes" id="UP000663852"/>
    </source>
</evidence>
<dbReference type="GO" id="GO:1905515">
    <property type="term" value="P:non-motile cilium assembly"/>
    <property type="evidence" value="ECO:0007669"/>
    <property type="project" value="InterPro"/>
</dbReference>
<dbReference type="Pfam" id="PF13181">
    <property type="entry name" value="TPR_8"/>
    <property type="match status" value="2"/>
</dbReference>
<evidence type="ECO:0000313" key="4">
    <source>
        <dbReference type="Proteomes" id="UP000663828"/>
    </source>
</evidence>
<dbReference type="PANTHER" id="PTHR44177">
    <property type="entry name" value="TETRATRICOPEPTIDE REPEAT PROTEIN 8"/>
    <property type="match status" value="1"/>
</dbReference>
<evidence type="ECO:0008006" key="6">
    <source>
        <dbReference type="Google" id="ProtNLM"/>
    </source>
</evidence>
<dbReference type="GO" id="GO:0097730">
    <property type="term" value="C:non-motile cilium"/>
    <property type="evidence" value="ECO:0007669"/>
    <property type="project" value="TreeGrafter"/>
</dbReference>
<dbReference type="Pfam" id="PF13424">
    <property type="entry name" value="TPR_12"/>
    <property type="match status" value="1"/>
</dbReference>
<reference evidence="2" key="1">
    <citation type="submission" date="2021-02" db="EMBL/GenBank/DDBJ databases">
        <authorList>
            <person name="Nowell W R."/>
        </authorList>
    </citation>
    <scope>NUCLEOTIDE SEQUENCE</scope>
</reference>
<gene>
    <name evidence="2" type="ORF">EDS130_LOCUS10017</name>
    <name evidence="3" type="ORF">XAT740_LOCUS18398</name>
</gene>
<dbReference type="Proteomes" id="UP000663852">
    <property type="component" value="Unassembled WGS sequence"/>
</dbReference>
<dbReference type="Proteomes" id="UP000663828">
    <property type="component" value="Unassembled WGS sequence"/>
</dbReference>
<dbReference type="OrthoDB" id="421121at2759"/>
<dbReference type="EMBL" id="CAJNOR010001228">
    <property type="protein sequence ID" value="CAF1101899.1"/>
    <property type="molecule type" value="Genomic_DNA"/>
</dbReference>
<dbReference type="Gene3D" id="1.25.40.10">
    <property type="entry name" value="Tetratricopeptide repeat domain"/>
    <property type="match status" value="2"/>
</dbReference>
<feature type="repeat" description="TPR" evidence="1">
    <location>
        <begin position="390"/>
        <end position="423"/>
    </location>
</feature>
<sequence>MRSSNGSDLMNISLFRRRQYETCVEVTTRLLAKNPNDQAAWLLKMRALTEQLYVDETEVADDGLAEMLDENAFHQAPMPGTSMRQPTANPNSGMNGPSPAMRPMTMTGRPITGMLRLNTQSTQGGKSMEHVLKTARTAATARPVTTATGRFVRLGTASMLSTPDGPFIQVGRLNLPKYAQNQALARSLFEHLFHHANDVRTAQQLAIHANEYTQNKDWWWLVQIGKCYHRLDMFRDSEKHYILSLEVQPMVDTYLYLAKVYLRLDQPLLAISKLREGLEKFSHEPCLVQAIARIHEGLNDMTQSIDYYRQVLKLDNTNIEAIACIAANHFYHDQPEISLKFYRRLLQMGVTTSAVLCNIALCCFHAQQYDMIVACFLKALAVATVDEDRAEIWYNIGEMALYTSDIQLAIQCFRLALVYNNDHAEAYNNLGLVEIQRDNHEIGRAYLQTAQSLAPHMFEPYYNYGKSMYQQGDLQSSFRAIKSSLDIYKKHSDSKHIYDELKQMFAEL</sequence>
<protein>
    <recommendedName>
        <fullName evidence="6">Tetratricopeptide repeat protein 8</fullName>
    </recommendedName>
</protein>
<evidence type="ECO:0000313" key="2">
    <source>
        <dbReference type="EMBL" id="CAF0905910.1"/>
    </source>
</evidence>
<keyword evidence="4" id="KW-1185">Reference proteome</keyword>
<dbReference type="PANTHER" id="PTHR44177:SF1">
    <property type="entry name" value="TETRATRICOPEPTIDE REPEAT PROTEIN 8"/>
    <property type="match status" value="1"/>
</dbReference>
<dbReference type="InterPro" id="IPR019734">
    <property type="entry name" value="TPR_rpt"/>
</dbReference>
<organism evidence="2 5">
    <name type="scientific">Adineta ricciae</name>
    <name type="common">Rotifer</name>
    <dbReference type="NCBI Taxonomy" id="249248"/>
    <lineage>
        <taxon>Eukaryota</taxon>
        <taxon>Metazoa</taxon>
        <taxon>Spiralia</taxon>
        <taxon>Gnathifera</taxon>
        <taxon>Rotifera</taxon>
        <taxon>Eurotatoria</taxon>
        <taxon>Bdelloidea</taxon>
        <taxon>Adinetida</taxon>
        <taxon>Adinetidae</taxon>
        <taxon>Adineta</taxon>
    </lineage>
</organism>
<evidence type="ECO:0000256" key="1">
    <source>
        <dbReference type="PROSITE-ProRule" id="PRU00339"/>
    </source>
</evidence>
<dbReference type="GO" id="GO:0036064">
    <property type="term" value="C:ciliary basal body"/>
    <property type="evidence" value="ECO:0007669"/>
    <property type="project" value="TreeGrafter"/>
</dbReference>